<dbReference type="GO" id="GO:0042597">
    <property type="term" value="C:periplasmic space"/>
    <property type="evidence" value="ECO:0007669"/>
    <property type="project" value="UniProtKB-ARBA"/>
</dbReference>
<evidence type="ECO:0000259" key="4">
    <source>
        <dbReference type="Pfam" id="PF00496"/>
    </source>
</evidence>
<dbReference type="Pfam" id="PF00496">
    <property type="entry name" value="SBP_bac_5"/>
    <property type="match status" value="1"/>
</dbReference>
<dbReference type="CDD" id="cd08512">
    <property type="entry name" value="PBP2_NikA_DppA_OppA_like_7"/>
    <property type="match status" value="1"/>
</dbReference>
<evidence type="ECO:0000313" key="6">
    <source>
        <dbReference type="Proteomes" id="UP000286287"/>
    </source>
</evidence>
<gene>
    <name evidence="5" type="ORF">D3875_09615</name>
</gene>
<dbReference type="GO" id="GO:0015833">
    <property type="term" value="P:peptide transport"/>
    <property type="evidence" value="ECO:0007669"/>
    <property type="project" value="TreeGrafter"/>
</dbReference>
<dbReference type="InterPro" id="IPR023765">
    <property type="entry name" value="SBP_5_CS"/>
</dbReference>
<sequence>MKKLLVLSSLLFAGAALAATPADTYVIQSAGDIPTLDPESAYDTASSGIIANLYETLVSYPGASLTKLEPRLATKWSITNNGKTYTFDLRKNVKFHNGDTFTCADAEYTFRRNLVINGGESGQWFLSEGLLGTASNGKDDKSVTWAKISNAVKCNAAGQLVFTLPKVDPAFLAKLAFPGQAIVSKEYTTKLNDWSGTEKDWQSWAGKEMQGSDLSKKPNGTGPYRMVRQDANTMLFTAFDGYWGKKPSIKNVIRQKVPELAARQQALLRGDADRIEGASRTVDEAQIKGKPGITWVDDLPNTSSPAIFMNWNIKGKDYIGSGKLDGKGIPANFFTDVNVRRAFSYAFNYDQFAQDVYKGKATQRTMALPDSFPGYNAKVKKYDFDPKKAADAFKKAWGGDVWKNGFVLNAAYRANTPTSQIALEILKKNVEAINPKFKVNIQPKQWSDLLKERNSGELPMLYIAWAPDYADPDNFINTFYGSTGFYASGSAIKDAQIDAWNEQARTSVNATIRNNLYTKIGNRAYDQALYILMPAPVAWIFYSDRLSGEGLTKATYNPMTDLEWSGLTKK</sequence>
<name>A0A418V6W5_9DEIO</name>
<dbReference type="Gene3D" id="3.40.190.10">
    <property type="entry name" value="Periplasmic binding protein-like II"/>
    <property type="match status" value="1"/>
</dbReference>
<dbReference type="AlphaFoldDB" id="A0A418V6W5"/>
<keyword evidence="2 3" id="KW-0732">Signal</keyword>
<organism evidence="5 6">
    <name type="scientific">Deinococcus cavernae</name>
    <dbReference type="NCBI Taxonomy" id="2320857"/>
    <lineage>
        <taxon>Bacteria</taxon>
        <taxon>Thermotogati</taxon>
        <taxon>Deinococcota</taxon>
        <taxon>Deinococci</taxon>
        <taxon>Deinococcales</taxon>
        <taxon>Deinococcaceae</taxon>
        <taxon>Deinococcus</taxon>
    </lineage>
</organism>
<comment type="similarity">
    <text evidence="1">Belongs to the bacterial solute-binding protein 5 family.</text>
</comment>
<dbReference type="GO" id="GO:1904680">
    <property type="term" value="F:peptide transmembrane transporter activity"/>
    <property type="evidence" value="ECO:0007669"/>
    <property type="project" value="TreeGrafter"/>
</dbReference>
<dbReference type="Proteomes" id="UP000286287">
    <property type="component" value="Unassembled WGS sequence"/>
</dbReference>
<comment type="caution">
    <text evidence="5">The sequence shown here is derived from an EMBL/GenBank/DDBJ whole genome shotgun (WGS) entry which is preliminary data.</text>
</comment>
<dbReference type="PANTHER" id="PTHR30290">
    <property type="entry name" value="PERIPLASMIC BINDING COMPONENT OF ABC TRANSPORTER"/>
    <property type="match status" value="1"/>
</dbReference>
<reference evidence="5 6" key="1">
    <citation type="submission" date="2018-09" db="EMBL/GenBank/DDBJ databases">
        <authorList>
            <person name="Zhu H."/>
        </authorList>
    </citation>
    <scope>NUCLEOTIDE SEQUENCE [LARGE SCALE GENOMIC DNA]</scope>
    <source>
        <strain evidence="5 6">K2S05-167</strain>
    </source>
</reference>
<dbReference type="RefSeq" id="WP_119763295.1">
    <property type="nucleotide sequence ID" value="NZ_QYUJ01000014.1"/>
</dbReference>
<protein>
    <submittedName>
        <fullName evidence="5">ABC transporter substrate-binding protein</fullName>
    </submittedName>
</protein>
<feature type="chain" id="PRO_5019482271" evidence="3">
    <location>
        <begin position="19"/>
        <end position="570"/>
    </location>
</feature>
<accession>A0A418V6W5</accession>
<dbReference type="PANTHER" id="PTHR30290:SF34">
    <property type="entry name" value="ABC TRANSPORTER, PERIPLASMIC OLIGO-PEPTIDE BINDING PROTEIN, PUTATIVE-RELATED"/>
    <property type="match status" value="1"/>
</dbReference>
<dbReference type="InterPro" id="IPR039424">
    <property type="entry name" value="SBP_5"/>
</dbReference>
<dbReference type="OrthoDB" id="9796817at2"/>
<feature type="domain" description="Solute-binding protein family 5" evidence="4">
    <location>
        <begin position="67"/>
        <end position="485"/>
    </location>
</feature>
<dbReference type="EMBL" id="QYUJ01000014">
    <property type="protein sequence ID" value="RJF71785.1"/>
    <property type="molecule type" value="Genomic_DNA"/>
</dbReference>
<dbReference type="PIRSF" id="PIRSF002741">
    <property type="entry name" value="MppA"/>
    <property type="match status" value="1"/>
</dbReference>
<evidence type="ECO:0000256" key="2">
    <source>
        <dbReference type="ARBA" id="ARBA00022729"/>
    </source>
</evidence>
<keyword evidence="6" id="KW-1185">Reference proteome</keyword>
<dbReference type="InterPro" id="IPR000914">
    <property type="entry name" value="SBP_5_dom"/>
</dbReference>
<dbReference type="SUPFAM" id="SSF53850">
    <property type="entry name" value="Periplasmic binding protein-like II"/>
    <property type="match status" value="1"/>
</dbReference>
<dbReference type="PROSITE" id="PS01040">
    <property type="entry name" value="SBP_BACTERIAL_5"/>
    <property type="match status" value="1"/>
</dbReference>
<dbReference type="InterPro" id="IPR030678">
    <property type="entry name" value="Peptide/Ni-bd"/>
</dbReference>
<evidence type="ECO:0000256" key="3">
    <source>
        <dbReference type="SAM" id="SignalP"/>
    </source>
</evidence>
<dbReference type="GO" id="GO:0043190">
    <property type="term" value="C:ATP-binding cassette (ABC) transporter complex"/>
    <property type="evidence" value="ECO:0007669"/>
    <property type="project" value="InterPro"/>
</dbReference>
<dbReference type="Gene3D" id="3.10.105.10">
    <property type="entry name" value="Dipeptide-binding Protein, Domain 3"/>
    <property type="match status" value="1"/>
</dbReference>
<feature type="signal peptide" evidence="3">
    <location>
        <begin position="1"/>
        <end position="18"/>
    </location>
</feature>
<proteinExistence type="inferred from homology"/>
<evidence type="ECO:0000256" key="1">
    <source>
        <dbReference type="ARBA" id="ARBA00005695"/>
    </source>
</evidence>
<evidence type="ECO:0000313" key="5">
    <source>
        <dbReference type="EMBL" id="RJF71785.1"/>
    </source>
</evidence>